<reference evidence="4" key="1">
    <citation type="submission" date="2025-08" db="UniProtKB">
        <authorList>
            <consortium name="Ensembl"/>
        </authorList>
    </citation>
    <scope>IDENTIFICATION</scope>
</reference>
<keyword evidence="5" id="KW-1185">Reference proteome</keyword>
<dbReference type="AlphaFoldDB" id="A0A3B3QMS8"/>
<feature type="region of interest" description="Disordered" evidence="2">
    <location>
        <begin position="868"/>
        <end position="910"/>
    </location>
</feature>
<organism evidence="4 5">
    <name type="scientific">Paramormyrops kingsleyae</name>
    <dbReference type="NCBI Taxonomy" id="1676925"/>
    <lineage>
        <taxon>Eukaryota</taxon>
        <taxon>Metazoa</taxon>
        <taxon>Chordata</taxon>
        <taxon>Craniata</taxon>
        <taxon>Vertebrata</taxon>
        <taxon>Euteleostomi</taxon>
        <taxon>Actinopterygii</taxon>
        <taxon>Neopterygii</taxon>
        <taxon>Teleostei</taxon>
        <taxon>Osteoglossocephala</taxon>
        <taxon>Osteoglossomorpha</taxon>
        <taxon>Osteoglossiformes</taxon>
        <taxon>Mormyridae</taxon>
        <taxon>Paramormyrops</taxon>
    </lineage>
</organism>
<dbReference type="InterPro" id="IPR012677">
    <property type="entry name" value="Nucleotide-bd_a/b_plait_sf"/>
</dbReference>
<dbReference type="InterPro" id="IPR008942">
    <property type="entry name" value="ENTH_VHS"/>
</dbReference>
<feature type="compositionally biased region" description="Low complexity" evidence="2">
    <location>
        <begin position="427"/>
        <end position="440"/>
    </location>
</feature>
<accession>A0A3B3QMS8</accession>
<dbReference type="Gene3D" id="3.30.70.330">
    <property type="match status" value="1"/>
</dbReference>
<feature type="domain" description="CID" evidence="3">
    <location>
        <begin position="14"/>
        <end position="154"/>
    </location>
</feature>
<evidence type="ECO:0000256" key="2">
    <source>
        <dbReference type="SAM" id="MobiDB-lite"/>
    </source>
</evidence>
<feature type="compositionally biased region" description="Basic and acidic residues" evidence="2">
    <location>
        <begin position="369"/>
        <end position="379"/>
    </location>
</feature>
<dbReference type="PROSITE" id="PS51391">
    <property type="entry name" value="CID"/>
    <property type="match status" value="1"/>
</dbReference>
<dbReference type="PANTHER" id="PTHR23140:SF1">
    <property type="entry name" value="SR-RELATED CTD ASSOCIATED FACTOR 8"/>
    <property type="match status" value="1"/>
</dbReference>
<dbReference type="GO" id="GO:0005634">
    <property type="term" value="C:nucleus"/>
    <property type="evidence" value="ECO:0007669"/>
    <property type="project" value="TreeGrafter"/>
</dbReference>
<evidence type="ECO:0000256" key="1">
    <source>
        <dbReference type="ARBA" id="ARBA00022884"/>
    </source>
</evidence>
<dbReference type="Pfam" id="PF04818">
    <property type="entry name" value="CID"/>
    <property type="match status" value="1"/>
</dbReference>
<feature type="compositionally biased region" description="Basic and acidic residues" evidence="2">
    <location>
        <begin position="320"/>
        <end position="329"/>
    </location>
</feature>
<name>A0A3B3QMS8_9TELE</name>
<feature type="region of interest" description="Disordered" evidence="2">
    <location>
        <begin position="288"/>
        <end position="345"/>
    </location>
</feature>
<dbReference type="InterPro" id="IPR006569">
    <property type="entry name" value="CID_dom"/>
</dbReference>
<reference evidence="4" key="2">
    <citation type="submission" date="2025-09" db="UniProtKB">
        <authorList>
            <consortium name="Ensembl"/>
        </authorList>
    </citation>
    <scope>IDENTIFICATION</scope>
</reference>
<dbReference type="Ensembl" id="ENSPKIT00000031472.1">
    <property type="protein sequence ID" value="ENSPKIP00000007418.1"/>
    <property type="gene ID" value="ENSPKIG00000023316.1"/>
</dbReference>
<dbReference type="InterPro" id="IPR051485">
    <property type="entry name" value="SR-CTD_assoc_factor"/>
</dbReference>
<sequence length="910" mass="98801">METVEAFKCEGRTSVKTRHEKADDLLYSLNEHRPPISKTKMTKITKMALKAKKFYKHVVQSVERFIQKCKPDHKVPGLYVIDSIVRQSRHQFGQEKDMFGPRFSRNITATFQDLQRCPSADKSKIVKVLTLWQKNAVFSSDITQPLLDSVVGWNSPPVSDASAVTSSSVDPADASSPCQVVGAPPTVAGADPADAEQSYPGQALLMNSADTMTFVRHVLGSPEGQQLVRNLQLQRKRNPQCSLLQALDAGLVVQLQALSSKLMVDTDPSVPSIPDCGLSSVSRLVLETTEGSGKQDAGKSSSQPQTILEPVAVYQSPSSAEKRDLDRKQNHQPPETSSGVAVPSEITIHQEPVEADGRLFCKQLDPDPCEDHSTVEGKTMESGNEGVGDMRQPSGLWSRSPRKRGSRSFSGSCKFELRDWSASSPGECSRTSSCSCSSEQCTRGRERGRRQKELPPVRPRTLSVCSSTLRVRRLGSLLAEEDVANLCEEFGPIESIQIIAPGDCAHVCMVHRADAHRALQELRMGSREIGSPATEVSWALNRGVKLEYQHLWDEDLGVTYIPWGRVTWHDLAGLAQGGAIDRETVDSDCETVLQMASSREPEGHGPMSLEPGAHRSAQAMCPGDPGAESPMQAPPLPYSGLAARLPRLGCATPKAWQAALEISQDSVDMVTTDSAVYGAGTSYPCPDSGPQAVVKPNGAMQGTPQGVPASARYSVGLLGSCPSVFLQQANMGLSKVPRAQRTVGPPGVSRWPLQPPQLRVPSPAPLSVPRGSRRPSCWPGIRPASPDVVPIDSAIWGHRPPLFRARVMPPANLHSGSPFLGDWRKHWPGPPRENLEMLEMGRSPWVGPRGFQSCHPHPYCYVPKWSEDGTRGGRRGGGRWPARGLVARQLGPDSCLPRTGPEGDDNSESL</sequence>
<dbReference type="Proteomes" id="UP000261540">
    <property type="component" value="Unplaced"/>
</dbReference>
<feature type="region of interest" description="Disordered" evidence="2">
    <location>
        <begin position="361"/>
        <end position="440"/>
    </location>
</feature>
<evidence type="ECO:0000313" key="4">
    <source>
        <dbReference type="Ensembl" id="ENSPKIP00000007418.1"/>
    </source>
</evidence>
<dbReference type="STRING" id="1676925.ENSPKIP00000007418"/>
<dbReference type="GO" id="GO:0003723">
    <property type="term" value="F:RNA binding"/>
    <property type="evidence" value="ECO:0007669"/>
    <property type="project" value="UniProtKB-KW"/>
</dbReference>
<dbReference type="PANTHER" id="PTHR23140">
    <property type="entry name" value="RNA PROCESSING PROTEIN LD23810P"/>
    <property type="match status" value="1"/>
</dbReference>
<dbReference type="SMART" id="SM00582">
    <property type="entry name" value="RPR"/>
    <property type="match status" value="1"/>
</dbReference>
<proteinExistence type="predicted"/>
<dbReference type="InterPro" id="IPR035979">
    <property type="entry name" value="RBD_domain_sf"/>
</dbReference>
<dbReference type="SUPFAM" id="SSF48464">
    <property type="entry name" value="ENTH/VHS domain"/>
    <property type="match status" value="1"/>
</dbReference>
<dbReference type="Gene3D" id="1.25.40.90">
    <property type="match status" value="1"/>
</dbReference>
<dbReference type="SMART" id="SM00360">
    <property type="entry name" value="RRM"/>
    <property type="match status" value="1"/>
</dbReference>
<dbReference type="InterPro" id="IPR000504">
    <property type="entry name" value="RRM_dom"/>
</dbReference>
<evidence type="ECO:0000259" key="3">
    <source>
        <dbReference type="PROSITE" id="PS51391"/>
    </source>
</evidence>
<protein>
    <submittedName>
        <fullName evidence="4">SR-related CTD associated factor 8</fullName>
    </submittedName>
</protein>
<feature type="region of interest" description="Disordered" evidence="2">
    <location>
        <begin position="740"/>
        <end position="779"/>
    </location>
</feature>
<gene>
    <name evidence="4" type="primary">SCAF8</name>
</gene>
<feature type="region of interest" description="Disordered" evidence="2">
    <location>
        <begin position="597"/>
        <end position="634"/>
    </location>
</feature>
<dbReference type="FunFam" id="1.25.40.90:FF:000004">
    <property type="entry name" value="splicing factor, arginine/serine-rich 15"/>
    <property type="match status" value="1"/>
</dbReference>
<keyword evidence="1" id="KW-0694">RNA-binding</keyword>
<evidence type="ECO:0000313" key="5">
    <source>
        <dbReference type="Proteomes" id="UP000261540"/>
    </source>
</evidence>
<dbReference type="GeneTree" id="ENSGT00530000063946"/>
<dbReference type="SUPFAM" id="SSF54928">
    <property type="entry name" value="RNA-binding domain, RBD"/>
    <property type="match status" value="1"/>
</dbReference>